<dbReference type="SMART" id="SM00248">
    <property type="entry name" value="ANK"/>
    <property type="match status" value="2"/>
</dbReference>
<evidence type="ECO:0000259" key="4">
    <source>
        <dbReference type="PROSITE" id="PS50837"/>
    </source>
</evidence>
<dbReference type="PROSITE" id="PS50837">
    <property type="entry name" value="NACHT"/>
    <property type="match status" value="1"/>
</dbReference>
<dbReference type="InterPro" id="IPR002110">
    <property type="entry name" value="Ankyrin_rpt"/>
</dbReference>
<dbReference type="SUPFAM" id="SSF53167">
    <property type="entry name" value="Purine and uridine phosphorylases"/>
    <property type="match status" value="1"/>
</dbReference>
<dbReference type="Pfam" id="PF22939">
    <property type="entry name" value="WHD_GPIID"/>
    <property type="match status" value="1"/>
</dbReference>
<dbReference type="Proteomes" id="UP001444661">
    <property type="component" value="Unassembled WGS sequence"/>
</dbReference>
<comment type="caution">
    <text evidence="5">The sequence shown here is derived from an EMBL/GenBank/DDBJ whole genome shotgun (WGS) entry which is preliminary data.</text>
</comment>
<dbReference type="Pfam" id="PF24883">
    <property type="entry name" value="NPHP3_N"/>
    <property type="match status" value="1"/>
</dbReference>
<dbReference type="Gene3D" id="3.40.50.1580">
    <property type="entry name" value="Nucleoside phosphorylase domain"/>
    <property type="match status" value="1"/>
</dbReference>
<sequence>MVLPGKSVPDEDTDESDEERLPSIQLDDVTVAIFCALAYESVAVKYTFDEHFECVSKTTGGRQNYVYSFGRIAEHNIVLARPVQMGPVNAAQCAATVSQQFPNVRLALMVGIGAGIPSDKLDIRLGDVAVSVPNDNHPGVLEYDFGKYEADGEFVQKGSLNTPPRILVSAIGSLEEDELMDKTPIKRILKRITKQPRFGRPGSDDILFDATFPHVQNGSDCTACRACPDVKVMPRDERPSAIPVTHRGLILSGGGVIKNTDDRERLRRGYQGAVCFEMEAAGIMNEIPCLVIRGICDYADTHKQDGWHYYAAAAAAAYCKAVLLRVPGEEVKEIRPMKEIMDKDNLAVHEIHQTLRETYATTQALHANDHLDKIRSWLSSPDPSTNLNKAREQHHKGTGQWFLHSDQYSKWKTERNSFLWLNGIPGCGKTILSSSIVTDLEQSPACESLIYFYFDFNDIEKQSLEKAVRSLITQLYYKRKDTRAEVDTLYSLCDKGGRRPDALTLYKVFQDMLQKVGEVWLILDALDECYLRDTSFANGLLPWIKRIRGSGVNVHMLVTSRPEYDIKAAIEGWACGDEIIPLQSSRVEADIKVYIKFKINQVDEWRTRPDIQKEIEDALIQKANGMFRWVSCQFDILTHCLDRPAIRRELANLPRTLDATYARILSRVQPEHMRYTTRLLQFLAYSERPLRLDEAVDALAVDTSSQPRFDAANRTVIPEKIATYCAGLVILVKRQTEDNGTTVTEIQLAHFSVQEYLTSGRLEGNIAKYLQETAARLSIVNVSLSYLQDINHSYTLRKARQKYPLAQYSARYWAENAVVVEGSDKSVSITKEYFSLRTAFEFGYQLYRPDRPWDKEPDNLEEPVTCLYYASVCGLLYSTRELLENGANVNAQGGDYGNALQAASFRGHKEIVQTLLENGANVNAQGGLYGNALYAASFRGHKEVAQLLRASAIATDFAHSPKAEKRDADSDFDLRGRKRKKAIY</sequence>
<feature type="region of interest" description="Disordered" evidence="3">
    <location>
        <begin position="1"/>
        <end position="21"/>
    </location>
</feature>
<dbReference type="InterPro" id="IPR054471">
    <property type="entry name" value="GPIID_WHD"/>
</dbReference>
<evidence type="ECO:0000313" key="5">
    <source>
        <dbReference type="EMBL" id="KAK8036681.1"/>
    </source>
</evidence>
<dbReference type="InterPro" id="IPR036770">
    <property type="entry name" value="Ankyrin_rpt-contain_sf"/>
</dbReference>
<proteinExistence type="predicted"/>
<dbReference type="PROSITE" id="PS50297">
    <property type="entry name" value="ANK_REP_REGION"/>
    <property type="match status" value="1"/>
</dbReference>
<keyword evidence="2" id="KW-0040">ANK repeat</keyword>
<dbReference type="InterPro" id="IPR007111">
    <property type="entry name" value="NACHT_NTPase"/>
</dbReference>
<keyword evidence="6" id="KW-1185">Reference proteome</keyword>
<dbReference type="EMBL" id="JAQQWK010000007">
    <property type="protein sequence ID" value="KAK8036681.1"/>
    <property type="molecule type" value="Genomic_DNA"/>
</dbReference>
<evidence type="ECO:0000256" key="3">
    <source>
        <dbReference type="SAM" id="MobiDB-lite"/>
    </source>
</evidence>
<dbReference type="SUPFAM" id="SSF48403">
    <property type="entry name" value="Ankyrin repeat"/>
    <property type="match status" value="1"/>
</dbReference>
<dbReference type="SUPFAM" id="SSF52540">
    <property type="entry name" value="P-loop containing nucleoside triphosphate hydrolases"/>
    <property type="match status" value="1"/>
</dbReference>
<evidence type="ECO:0000256" key="2">
    <source>
        <dbReference type="PROSITE-ProRule" id="PRU00023"/>
    </source>
</evidence>
<feature type="region of interest" description="Disordered" evidence="3">
    <location>
        <begin position="965"/>
        <end position="984"/>
    </location>
</feature>
<dbReference type="Gene3D" id="1.25.40.20">
    <property type="entry name" value="Ankyrin repeat-containing domain"/>
    <property type="match status" value="1"/>
</dbReference>
<dbReference type="Pfam" id="PF01048">
    <property type="entry name" value="PNP_UDP_1"/>
    <property type="match status" value="1"/>
</dbReference>
<accession>A0ABR1SS47</accession>
<dbReference type="InterPro" id="IPR035994">
    <property type="entry name" value="Nucleoside_phosphorylase_sf"/>
</dbReference>
<dbReference type="InterPro" id="IPR000845">
    <property type="entry name" value="Nucleoside_phosphorylase_d"/>
</dbReference>
<protein>
    <recommendedName>
        <fullName evidence="4">NACHT domain-containing protein</fullName>
    </recommendedName>
</protein>
<gene>
    <name evidence="5" type="ORF">PG993_008664</name>
</gene>
<keyword evidence="1" id="KW-0677">Repeat</keyword>
<dbReference type="PANTHER" id="PTHR10039:SF16">
    <property type="entry name" value="GPI INOSITOL-DEACYLASE"/>
    <property type="match status" value="1"/>
</dbReference>
<evidence type="ECO:0000256" key="1">
    <source>
        <dbReference type="ARBA" id="ARBA00022737"/>
    </source>
</evidence>
<dbReference type="Gene3D" id="3.40.50.300">
    <property type="entry name" value="P-loop containing nucleotide triphosphate hydrolases"/>
    <property type="match status" value="1"/>
</dbReference>
<feature type="domain" description="NACHT" evidence="4">
    <location>
        <begin position="417"/>
        <end position="562"/>
    </location>
</feature>
<organism evidence="5 6">
    <name type="scientific">Apiospora rasikravindrae</name>
    <dbReference type="NCBI Taxonomy" id="990691"/>
    <lineage>
        <taxon>Eukaryota</taxon>
        <taxon>Fungi</taxon>
        <taxon>Dikarya</taxon>
        <taxon>Ascomycota</taxon>
        <taxon>Pezizomycotina</taxon>
        <taxon>Sordariomycetes</taxon>
        <taxon>Xylariomycetidae</taxon>
        <taxon>Amphisphaeriales</taxon>
        <taxon>Apiosporaceae</taxon>
        <taxon>Apiospora</taxon>
    </lineage>
</organism>
<name>A0ABR1SS47_9PEZI</name>
<reference evidence="5 6" key="1">
    <citation type="submission" date="2023-01" db="EMBL/GenBank/DDBJ databases">
        <title>Analysis of 21 Apiospora genomes using comparative genomics revels a genus with tremendous synthesis potential of carbohydrate active enzymes and secondary metabolites.</title>
        <authorList>
            <person name="Sorensen T."/>
        </authorList>
    </citation>
    <scope>NUCLEOTIDE SEQUENCE [LARGE SCALE GENOMIC DNA]</scope>
    <source>
        <strain evidence="5 6">CBS 33761</strain>
    </source>
</reference>
<evidence type="ECO:0000313" key="6">
    <source>
        <dbReference type="Proteomes" id="UP001444661"/>
    </source>
</evidence>
<dbReference type="PANTHER" id="PTHR10039">
    <property type="entry name" value="AMELOGENIN"/>
    <property type="match status" value="1"/>
</dbReference>
<feature type="repeat" description="ANK" evidence="2">
    <location>
        <begin position="895"/>
        <end position="927"/>
    </location>
</feature>
<feature type="compositionally biased region" description="Basic and acidic residues" evidence="3">
    <location>
        <begin position="965"/>
        <end position="975"/>
    </location>
</feature>
<dbReference type="InterPro" id="IPR027417">
    <property type="entry name" value="P-loop_NTPase"/>
</dbReference>
<dbReference type="PROSITE" id="PS50088">
    <property type="entry name" value="ANK_REPEAT"/>
    <property type="match status" value="1"/>
</dbReference>
<dbReference type="Pfam" id="PF12796">
    <property type="entry name" value="Ank_2"/>
    <property type="match status" value="1"/>
</dbReference>
<dbReference type="InterPro" id="IPR056884">
    <property type="entry name" value="NPHP3-like_N"/>
</dbReference>